<proteinExistence type="predicted"/>
<sequence length="213" mass="24842">MKGAKRKTAQSEKDGRHEGVGGKVPKKKKKKKGVAWIESDDDEHDFWKEKNPRHGNQKTEQKQGHKLMGFFLKWTTGVCECFPPSVARIRLFVPPATEPREKKQSNCRNGRAGNREREKEMVRQWKHVRPLVLSTVRSPLPSQMYELDFAIIGFAVNLANDWPLFWTLFARRHLDNLLLDAMKERCGRIRTDGMEMFVVRRTQRKKSGKNKTK</sequence>
<feature type="compositionally biased region" description="Basic and acidic residues" evidence="1">
    <location>
        <begin position="9"/>
        <end position="20"/>
    </location>
</feature>
<protein>
    <submittedName>
        <fullName evidence="2">Uncharacterized protein</fullName>
    </submittedName>
</protein>
<dbReference type="Proteomes" id="UP001620626">
    <property type="component" value="Unassembled WGS sequence"/>
</dbReference>
<feature type="region of interest" description="Disordered" evidence="1">
    <location>
        <begin position="97"/>
        <end position="117"/>
    </location>
</feature>
<comment type="caution">
    <text evidence="2">The sequence shown here is derived from an EMBL/GenBank/DDBJ whole genome shotgun (WGS) entry which is preliminary data.</text>
</comment>
<organism evidence="2 3">
    <name type="scientific">Heterodera trifolii</name>
    <dbReference type="NCBI Taxonomy" id="157864"/>
    <lineage>
        <taxon>Eukaryota</taxon>
        <taxon>Metazoa</taxon>
        <taxon>Ecdysozoa</taxon>
        <taxon>Nematoda</taxon>
        <taxon>Chromadorea</taxon>
        <taxon>Rhabditida</taxon>
        <taxon>Tylenchina</taxon>
        <taxon>Tylenchomorpha</taxon>
        <taxon>Tylenchoidea</taxon>
        <taxon>Heteroderidae</taxon>
        <taxon>Heteroderinae</taxon>
        <taxon>Heterodera</taxon>
    </lineage>
</organism>
<accession>A0ABD2ITD4</accession>
<dbReference type="AlphaFoldDB" id="A0ABD2ITD4"/>
<dbReference type="EMBL" id="JBICBT010001143">
    <property type="protein sequence ID" value="KAL3081080.1"/>
    <property type="molecule type" value="Genomic_DNA"/>
</dbReference>
<feature type="compositionally biased region" description="Basic and acidic residues" evidence="1">
    <location>
        <begin position="45"/>
        <end position="62"/>
    </location>
</feature>
<evidence type="ECO:0000313" key="2">
    <source>
        <dbReference type="EMBL" id="KAL3081080.1"/>
    </source>
</evidence>
<feature type="region of interest" description="Disordered" evidence="1">
    <location>
        <begin position="1"/>
        <end position="62"/>
    </location>
</feature>
<feature type="compositionally biased region" description="Basic residues" evidence="1">
    <location>
        <begin position="24"/>
        <end position="33"/>
    </location>
</feature>
<keyword evidence="3" id="KW-1185">Reference proteome</keyword>
<gene>
    <name evidence="2" type="ORF">niasHT_037548</name>
</gene>
<evidence type="ECO:0000313" key="3">
    <source>
        <dbReference type="Proteomes" id="UP001620626"/>
    </source>
</evidence>
<reference evidence="2 3" key="1">
    <citation type="submission" date="2024-10" db="EMBL/GenBank/DDBJ databases">
        <authorList>
            <person name="Kim D."/>
        </authorList>
    </citation>
    <scope>NUCLEOTIDE SEQUENCE [LARGE SCALE GENOMIC DNA]</scope>
    <source>
        <strain evidence="2">BH-2024</strain>
    </source>
</reference>
<evidence type="ECO:0000256" key="1">
    <source>
        <dbReference type="SAM" id="MobiDB-lite"/>
    </source>
</evidence>
<name>A0ABD2ITD4_9BILA</name>